<accession>A0A5R9KNZ9</accession>
<dbReference type="OrthoDB" id="10000018at2"/>
<dbReference type="Proteomes" id="UP000306402">
    <property type="component" value="Unassembled WGS sequence"/>
</dbReference>
<proteinExistence type="predicted"/>
<gene>
    <name evidence="1" type="ORF">FEN17_24800</name>
</gene>
<dbReference type="RefSeq" id="WP_138368111.1">
    <property type="nucleotide sequence ID" value="NZ_VCEJ01000008.1"/>
</dbReference>
<evidence type="ECO:0000313" key="1">
    <source>
        <dbReference type="EMBL" id="TLU98011.1"/>
    </source>
</evidence>
<dbReference type="EMBL" id="VCEJ01000008">
    <property type="protein sequence ID" value="TLU98011.1"/>
    <property type="molecule type" value="Genomic_DNA"/>
</dbReference>
<comment type="caution">
    <text evidence="1">The sequence shown here is derived from an EMBL/GenBank/DDBJ whole genome shotgun (WGS) entry which is preliminary data.</text>
</comment>
<dbReference type="AlphaFoldDB" id="A0A5R9KNZ9"/>
<sequence>MADAVVHVGPGMQLAAEYYQRCSFDVAGPGRITTGQIINFTNLEQLLDNIASRTEVMHLIVSHGSTTNGLIIPFAQNTSFNATGLIISNLAQLAKSSVPLLAQNKHLPVSDTTVINLASMMGIQPNVAIRLAEKFIAVQEKKPIIFIRGCNIGGNQPMLLEYKAALGAQMISAPKCRMFFLRIQPHLPTRRQTMAGLGTGRPTTANTRRRFFKQPAGGTFSSAMIIDVRDIDGHTKVDNESFQSATDPSNAWAKEFNFAWNGGLPNQFIMPVMWDNAETSYHCPNDISYREKLVFV</sequence>
<name>A0A5R9KNZ9_9BACT</name>
<reference evidence="1 2" key="1">
    <citation type="submission" date="2019-05" db="EMBL/GenBank/DDBJ databases">
        <authorList>
            <person name="Qu J.-H."/>
        </authorList>
    </citation>
    <scope>NUCLEOTIDE SEQUENCE [LARGE SCALE GENOMIC DNA]</scope>
    <source>
        <strain evidence="1 2">T17</strain>
    </source>
</reference>
<organism evidence="1 2">
    <name type="scientific">Dyadobacter luticola</name>
    <dbReference type="NCBI Taxonomy" id="1979387"/>
    <lineage>
        <taxon>Bacteria</taxon>
        <taxon>Pseudomonadati</taxon>
        <taxon>Bacteroidota</taxon>
        <taxon>Cytophagia</taxon>
        <taxon>Cytophagales</taxon>
        <taxon>Spirosomataceae</taxon>
        <taxon>Dyadobacter</taxon>
    </lineage>
</organism>
<protein>
    <submittedName>
        <fullName evidence="1">Uncharacterized protein</fullName>
    </submittedName>
</protein>
<evidence type="ECO:0000313" key="2">
    <source>
        <dbReference type="Proteomes" id="UP000306402"/>
    </source>
</evidence>
<keyword evidence="2" id="KW-1185">Reference proteome</keyword>